<name>A0A846N3M9_9PROT</name>
<dbReference type="Pfam" id="PF12096">
    <property type="entry name" value="DUF3572"/>
    <property type="match status" value="1"/>
</dbReference>
<dbReference type="AlphaFoldDB" id="A0A846N3M9"/>
<evidence type="ECO:0008006" key="3">
    <source>
        <dbReference type="Google" id="ProtNLM"/>
    </source>
</evidence>
<dbReference type="EMBL" id="JAASRM010000001">
    <property type="protein sequence ID" value="NIK90213.1"/>
    <property type="molecule type" value="Genomic_DNA"/>
</dbReference>
<organism evidence="1 2">
    <name type="scientific">Rhizomicrobium palustre</name>
    <dbReference type="NCBI Taxonomy" id="189966"/>
    <lineage>
        <taxon>Bacteria</taxon>
        <taxon>Pseudomonadati</taxon>
        <taxon>Pseudomonadota</taxon>
        <taxon>Alphaproteobacteria</taxon>
        <taxon>Micropepsales</taxon>
        <taxon>Micropepsaceae</taxon>
        <taxon>Rhizomicrobium</taxon>
    </lineage>
</organism>
<accession>A0A846N3M9</accession>
<dbReference type="RefSeq" id="WP_167084574.1">
    <property type="nucleotide sequence ID" value="NZ_BAAADC010000001.1"/>
</dbReference>
<sequence length="91" mass="10192">MLRDNRNVEQAETIALQGLAYLASDPEILEVFLHNSGLGLDELKAKAGERDLLRAVMEFILASDEHVTTLCRDLDLSPRDLHLANHTLEKP</sequence>
<reference evidence="1 2" key="1">
    <citation type="submission" date="2020-03" db="EMBL/GenBank/DDBJ databases">
        <title>Genomic Encyclopedia of Type Strains, Phase IV (KMG-IV): sequencing the most valuable type-strain genomes for metagenomic binning, comparative biology and taxonomic classification.</title>
        <authorList>
            <person name="Goeker M."/>
        </authorList>
    </citation>
    <scope>NUCLEOTIDE SEQUENCE [LARGE SCALE GENOMIC DNA]</scope>
    <source>
        <strain evidence="1 2">DSM 19867</strain>
    </source>
</reference>
<dbReference type="InterPro" id="IPR021955">
    <property type="entry name" value="DUF3572"/>
</dbReference>
<proteinExistence type="predicted"/>
<evidence type="ECO:0000313" key="1">
    <source>
        <dbReference type="EMBL" id="NIK90213.1"/>
    </source>
</evidence>
<protein>
    <recommendedName>
        <fullName evidence="3">DUF3572 domain-containing protein</fullName>
    </recommendedName>
</protein>
<gene>
    <name evidence="1" type="ORF">FHS83_003531</name>
</gene>
<evidence type="ECO:0000313" key="2">
    <source>
        <dbReference type="Proteomes" id="UP000570514"/>
    </source>
</evidence>
<keyword evidence="2" id="KW-1185">Reference proteome</keyword>
<dbReference type="Proteomes" id="UP000570514">
    <property type="component" value="Unassembled WGS sequence"/>
</dbReference>
<comment type="caution">
    <text evidence="1">The sequence shown here is derived from an EMBL/GenBank/DDBJ whole genome shotgun (WGS) entry which is preliminary data.</text>
</comment>